<keyword evidence="3" id="KW-1185">Reference proteome</keyword>
<dbReference type="VEuPathDB" id="FungiDB:GGTG_04407"/>
<dbReference type="HOGENOM" id="CLU_2776066_0_0_1"/>
<gene>
    <name evidence="2" type="primary">20344865</name>
    <name evidence="1" type="ORF">GGTG_04407</name>
</gene>
<accession>J3NT09</accession>
<dbReference type="EnsemblFungi" id="EJT79322">
    <property type="protein sequence ID" value="EJT79322"/>
    <property type="gene ID" value="GGTG_04407"/>
</dbReference>
<name>J3NT09_GAET3</name>
<dbReference type="EMBL" id="GL385396">
    <property type="protein sequence ID" value="EJT79322.1"/>
    <property type="molecule type" value="Genomic_DNA"/>
</dbReference>
<dbReference type="GeneID" id="20344865"/>
<evidence type="ECO:0000313" key="2">
    <source>
        <dbReference type="EnsemblFungi" id="EJT79322"/>
    </source>
</evidence>
<sequence length="69" mass="7618">MSHEPVSKVRLLQTEQPKTGMTDTYQIYGPMCGNRYAAAQEQGLKRGYISTYPGPALSNGQRLALLCNL</sequence>
<dbReference type="AlphaFoldDB" id="J3NT09"/>
<protein>
    <submittedName>
        <fullName evidence="1 2">Uncharacterized protein</fullName>
    </submittedName>
</protein>
<dbReference type="RefSeq" id="XP_009220467.1">
    <property type="nucleotide sequence ID" value="XM_009222203.1"/>
</dbReference>
<dbReference type="Proteomes" id="UP000006039">
    <property type="component" value="Unassembled WGS sequence"/>
</dbReference>
<organism evidence="1">
    <name type="scientific">Gaeumannomyces tritici (strain R3-111a-1)</name>
    <name type="common">Wheat and barley take-all root rot fungus</name>
    <name type="synonym">Gaeumannomyces graminis var. tritici</name>
    <dbReference type="NCBI Taxonomy" id="644352"/>
    <lineage>
        <taxon>Eukaryota</taxon>
        <taxon>Fungi</taxon>
        <taxon>Dikarya</taxon>
        <taxon>Ascomycota</taxon>
        <taxon>Pezizomycotina</taxon>
        <taxon>Sordariomycetes</taxon>
        <taxon>Sordariomycetidae</taxon>
        <taxon>Magnaporthales</taxon>
        <taxon>Magnaporthaceae</taxon>
        <taxon>Gaeumannomyces</taxon>
    </lineage>
</organism>
<reference evidence="1" key="2">
    <citation type="submission" date="2010-07" db="EMBL/GenBank/DDBJ databases">
        <authorList>
            <consortium name="The Broad Institute Genome Sequencing Platform"/>
            <consortium name="Broad Institute Genome Sequencing Center for Infectious Disease"/>
            <person name="Ma L.-J."/>
            <person name="Dead R."/>
            <person name="Young S."/>
            <person name="Zeng Q."/>
            <person name="Koehrsen M."/>
            <person name="Alvarado L."/>
            <person name="Berlin A."/>
            <person name="Chapman S.B."/>
            <person name="Chen Z."/>
            <person name="Freedman E."/>
            <person name="Gellesch M."/>
            <person name="Goldberg J."/>
            <person name="Griggs A."/>
            <person name="Gujja S."/>
            <person name="Heilman E.R."/>
            <person name="Heiman D."/>
            <person name="Hepburn T."/>
            <person name="Howarth C."/>
            <person name="Jen D."/>
            <person name="Larson L."/>
            <person name="Mehta T."/>
            <person name="Neiman D."/>
            <person name="Pearson M."/>
            <person name="Roberts A."/>
            <person name="Saif S."/>
            <person name="Shea T."/>
            <person name="Shenoy N."/>
            <person name="Sisk P."/>
            <person name="Stolte C."/>
            <person name="Sykes S."/>
            <person name="Walk T."/>
            <person name="White J."/>
            <person name="Yandava C."/>
            <person name="Haas B."/>
            <person name="Nusbaum C."/>
            <person name="Birren B."/>
        </authorList>
    </citation>
    <scope>NUCLEOTIDE SEQUENCE</scope>
    <source>
        <strain evidence="1">R3-111a-1</strain>
    </source>
</reference>
<evidence type="ECO:0000313" key="3">
    <source>
        <dbReference type="Proteomes" id="UP000006039"/>
    </source>
</evidence>
<reference evidence="2" key="4">
    <citation type="journal article" date="2015" name="G3 (Bethesda)">
        <title>Genome sequences of three phytopathogenic species of the Magnaporthaceae family of fungi.</title>
        <authorList>
            <person name="Okagaki L.H."/>
            <person name="Nunes C.C."/>
            <person name="Sailsbery J."/>
            <person name="Clay B."/>
            <person name="Brown D."/>
            <person name="John T."/>
            <person name="Oh Y."/>
            <person name="Young N."/>
            <person name="Fitzgerald M."/>
            <person name="Haas B.J."/>
            <person name="Zeng Q."/>
            <person name="Young S."/>
            <person name="Adiconis X."/>
            <person name="Fan L."/>
            <person name="Levin J.Z."/>
            <person name="Mitchell T.K."/>
            <person name="Okubara P.A."/>
            <person name="Farman M.L."/>
            <person name="Kohn L.M."/>
            <person name="Birren B."/>
            <person name="Ma L.-J."/>
            <person name="Dean R.A."/>
        </authorList>
    </citation>
    <scope>NUCLEOTIDE SEQUENCE</scope>
    <source>
        <strain evidence="2">R3-111a-1</strain>
    </source>
</reference>
<reference evidence="2" key="5">
    <citation type="submission" date="2018-04" db="UniProtKB">
        <authorList>
            <consortium name="EnsemblFungi"/>
        </authorList>
    </citation>
    <scope>IDENTIFICATION</scope>
    <source>
        <strain evidence="2">R3-111a-1</strain>
    </source>
</reference>
<reference evidence="1" key="3">
    <citation type="submission" date="2010-09" db="EMBL/GenBank/DDBJ databases">
        <title>Annotation of Gaeumannomyces graminis var. tritici R3-111a-1.</title>
        <authorList>
            <consortium name="The Broad Institute Genome Sequencing Platform"/>
            <person name="Ma L.-J."/>
            <person name="Dead R."/>
            <person name="Young S.K."/>
            <person name="Zeng Q."/>
            <person name="Gargeya S."/>
            <person name="Fitzgerald M."/>
            <person name="Haas B."/>
            <person name="Abouelleil A."/>
            <person name="Alvarado L."/>
            <person name="Arachchi H.M."/>
            <person name="Berlin A."/>
            <person name="Brown A."/>
            <person name="Chapman S.B."/>
            <person name="Chen Z."/>
            <person name="Dunbar C."/>
            <person name="Freedman E."/>
            <person name="Gearin G."/>
            <person name="Gellesch M."/>
            <person name="Goldberg J."/>
            <person name="Griggs A."/>
            <person name="Gujja S."/>
            <person name="Heiman D."/>
            <person name="Howarth C."/>
            <person name="Larson L."/>
            <person name="Lui A."/>
            <person name="MacDonald P.J.P."/>
            <person name="Mehta T."/>
            <person name="Montmayeur A."/>
            <person name="Murphy C."/>
            <person name="Neiman D."/>
            <person name="Pearson M."/>
            <person name="Priest M."/>
            <person name="Roberts A."/>
            <person name="Saif S."/>
            <person name="Shea T."/>
            <person name="Shenoy N."/>
            <person name="Sisk P."/>
            <person name="Stolte C."/>
            <person name="Sykes S."/>
            <person name="Yandava C."/>
            <person name="Wortman J."/>
            <person name="Nusbaum C."/>
            <person name="Birren B."/>
        </authorList>
    </citation>
    <scope>NUCLEOTIDE SEQUENCE</scope>
    <source>
        <strain evidence="1">R3-111a-1</strain>
    </source>
</reference>
<reference evidence="3" key="1">
    <citation type="submission" date="2010-07" db="EMBL/GenBank/DDBJ databases">
        <title>The genome sequence of Gaeumannomyces graminis var. tritici strain R3-111a-1.</title>
        <authorList>
            <consortium name="The Broad Institute Genome Sequencing Platform"/>
            <person name="Ma L.-J."/>
            <person name="Dead R."/>
            <person name="Young S."/>
            <person name="Zeng Q."/>
            <person name="Koehrsen M."/>
            <person name="Alvarado L."/>
            <person name="Berlin A."/>
            <person name="Chapman S.B."/>
            <person name="Chen Z."/>
            <person name="Freedman E."/>
            <person name="Gellesch M."/>
            <person name="Goldberg J."/>
            <person name="Griggs A."/>
            <person name="Gujja S."/>
            <person name="Heilman E.R."/>
            <person name="Heiman D."/>
            <person name="Hepburn T."/>
            <person name="Howarth C."/>
            <person name="Jen D."/>
            <person name="Larson L."/>
            <person name="Mehta T."/>
            <person name="Neiman D."/>
            <person name="Pearson M."/>
            <person name="Roberts A."/>
            <person name="Saif S."/>
            <person name="Shea T."/>
            <person name="Shenoy N."/>
            <person name="Sisk P."/>
            <person name="Stolte C."/>
            <person name="Sykes S."/>
            <person name="Walk T."/>
            <person name="White J."/>
            <person name="Yandava C."/>
            <person name="Haas B."/>
            <person name="Nusbaum C."/>
            <person name="Birren B."/>
        </authorList>
    </citation>
    <scope>NUCLEOTIDE SEQUENCE [LARGE SCALE GENOMIC DNA]</scope>
    <source>
        <strain evidence="3">R3-111a-1</strain>
    </source>
</reference>
<evidence type="ECO:0000313" key="1">
    <source>
        <dbReference type="EMBL" id="EJT79322.1"/>
    </source>
</evidence>
<proteinExistence type="predicted"/>